<feature type="transmembrane region" description="Helical" evidence="8">
    <location>
        <begin position="68"/>
        <end position="90"/>
    </location>
</feature>
<evidence type="ECO:0000256" key="4">
    <source>
        <dbReference type="ARBA" id="ARBA00022475"/>
    </source>
</evidence>
<comment type="caution">
    <text evidence="9">The sequence shown here is derived from an EMBL/GenBank/DDBJ whole genome shotgun (WGS) entry which is preliminary data.</text>
</comment>
<reference evidence="10" key="1">
    <citation type="journal article" date="2019" name="Int. J. Syst. Evol. Microbiol.">
        <title>The Global Catalogue of Microorganisms (GCM) 10K type strain sequencing project: providing services to taxonomists for standard genome sequencing and annotation.</title>
        <authorList>
            <consortium name="The Broad Institute Genomics Platform"/>
            <consortium name="The Broad Institute Genome Sequencing Center for Infectious Disease"/>
            <person name="Wu L."/>
            <person name="Ma J."/>
        </authorList>
    </citation>
    <scope>NUCLEOTIDE SEQUENCE [LARGE SCALE GENOMIC DNA]</scope>
    <source>
        <strain evidence="10">NBRC 100033</strain>
    </source>
</reference>
<dbReference type="Proteomes" id="UP001156682">
    <property type="component" value="Unassembled WGS sequence"/>
</dbReference>
<feature type="transmembrane region" description="Helical" evidence="8">
    <location>
        <begin position="262"/>
        <end position="284"/>
    </location>
</feature>
<keyword evidence="5 8" id="KW-0812">Transmembrane</keyword>
<evidence type="ECO:0000256" key="2">
    <source>
        <dbReference type="ARBA" id="ARBA00010110"/>
    </source>
</evidence>
<accession>A0ABQ5ZR15</accession>
<dbReference type="RefSeq" id="WP_027851573.1">
    <property type="nucleotide sequence ID" value="NZ_BSOR01000001.1"/>
</dbReference>
<dbReference type="InterPro" id="IPR002657">
    <property type="entry name" value="BilAc:Na_symport/Acr3"/>
</dbReference>
<dbReference type="PANTHER" id="PTHR43057:SF1">
    <property type="entry name" value="ARSENICAL-RESISTANCE PROTEIN 3"/>
    <property type="match status" value="1"/>
</dbReference>
<feature type="transmembrane region" description="Helical" evidence="8">
    <location>
        <begin position="290"/>
        <end position="309"/>
    </location>
</feature>
<sequence>MKFITWLSKNLSLSIPLFLVLGLVASLTLPTQSLIMLIIPFTLLMIYPMMVGVKVQQLVAPGNNAVQLWAIGINFLCIPFIAYGLGWLFFKDQPALALGLLLTALLPTSGMTISWTGFAKGNVPSAIKLTIVGLLLGSALTPFYVKFLMGAEIPINLSEVFKQIVFFIALPFVAAQLTRKFLVSKFGQETFQKKLAPKFPPFSSVGVLGIVFVAMALKGADLVASPSLVVQLLLPLLVLYGINYLVSTLVARKMLDRGNGIALVYGTVMRNLSIALALSMTAFGEAGAEAAILVALAYIIQVQSAAGYMKLSDRIFPK</sequence>
<gene>
    <name evidence="9" type="ORF">GCM10007878_00240</name>
</gene>
<feature type="transmembrane region" description="Helical" evidence="8">
    <location>
        <begin position="126"/>
        <end position="145"/>
    </location>
</feature>
<comment type="subcellular location">
    <subcellularLocation>
        <location evidence="1">Cell membrane</location>
        <topology evidence="1">Multi-pass membrane protein</topology>
    </subcellularLocation>
</comment>
<evidence type="ECO:0000313" key="9">
    <source>
        <dbReference type="EMBL" id="GLR62589.1"/>
    </source>
</evidence>
<feature type="transmembrane region" description="Helical" evidence="8">
    <location>
        <begin position="160"/>
        <end position="178"/>
    </location>
</feature>
<keyword evidence="4" id="KW-1003">Cell membrane</keyword>
<evidence type="ECO:0000256" key="1">
    <source>
        <dbReference type="ARBA" id="ARBA00004651"/>
    </source>
</evidence>
<evidence type="ECO:0000256" key="6">
    <source>
        <dbReference type="ARBA" id="ARBA00022989"/>
    </source>
</evidence>
<dbReference type="Gene3D" id="1.20.1530.20">
    <property type="match status" value="1"/>
</dbReference>
<proteinExistence type="inferred from homology"/>
<evidence type="ECO:0000256" key="5">
    <source>
        <dbReference type="ARBA" id="ARBA00022692"/>
    </source>
</evidence>
<organism evidence="9 10">
    <name type="scientific">Marinospirillum insulare</name>
    <dbReference type="NCBI Taxonomy" id="217169"/>
    <lineage>
        <taxon>Bacteria</taxon>
        <taxon>Pseudomonadati</taxon>
        <taxon>Pseudomonadota</taxon>
        <taxon>Gammaproteobacteria</taxon>
        <taxon>Oceanospirillales</taxon>
        <taxon>Oceanospirillaceae</taxon>
        <taxon>Marinospirillum</taxon>
    </lineage>
</organism>
<keyword evidence="3" id="KW-0813">Transport</keyword>
<keyword evidence="6 8" id="KW-1133">Transmembrane helix</keyword>
<feature type="transmembrane region" description="Helical" evidence="8">
    <location>
        <begin position="36"/>
        <end position="56"/>
    </location>
</feature>
<dbReference type="InterPro" id="IPR038770">
    <property type="entry name" value="Na+/solute_symporter_sf"/>
</dbReference>
<feature type="transmembrane region" description="Helical" evidence="8">
    <location>
        <begin position="199"/>
        <end position="217"/>
    </location>
</feature>
<evidence type="ECO:0000256" key="7">
    <source>
        <dbReference type="ARBA" id="ARBA00023136"/>
    </source>
</evidence>
<protein>
    <submittedName>
        <fullName evidence="9">Arsenite transporter</fullName>
    </submittedName>
</protein>
<dbReference type="InterPro" id="IPR004706">
    <property type="entry name" value="Arsenical-R_Acr3"/>
</dbReference>
<evidence type="ECO:0000313" key="10">
    <source>
        <dbReference type="Proteomes" id="UP001156682"/>
    </source>
</evidence>
<dbReference type="PANTHER" id="PTHR43057">
    <property type="entry name" value="ARSENITE EFFLUX TRANSPORTER"/>
    <property type="match status" value="1"/>
</dbReference>
<feature type="transmembrane region" description="Helical" evidence="8">
    <location>
        <begin position="96"/>
        <end position="119"/>
    </location>
</feature>
<evidence type="ECO:0000256" key="8">
    <source>
        <dbReference type="SAM" id="Phobius"/>
    </source>
</evidence>
<name>A0ABQ5ZR15_9GAMM</name>
<feature type="transmembrane region" description="Helical" evidence="8">
    <location>
        <begin position="229"/>
        <end position="250"/>
    </location>
</feature>
<dbReference type="Pfam" id="PF01758">
    <property type="entry name" value="SBF"/>
    <property type="match status" value="1"/>
</dbReference>
<keyword evidence="10" id="KW-1185">Reference proteome</keyword>
<evidence type="ECO:0000256" key="3">
    <source>
        <dbReference type="ARBA" id="ARBA00022448"/>
    </source>
</evidence>
<dbReference type="EMBL" id="BSOR01000001">
    <property type="protein sequence ID" value="GLR62589.1"/>
    <property type="molecule type" value="Genomic_DNA"/>
</dbReference>
<keyword evidence="7 8" id="KW-0472">Membrane</keyword>
<comment type="similarity">
    <text evidence="2">Belongs to the arsenical resistance-3 (ACR3) (TC 2.A.59) family.</text>
</comment>